<dbReference type="PROSITE" id="PS51318">
    <property type="entry name" value="TAT"/>
    <property type="match status" value="1"/>
</dbReference>
<reference evidence="3" key="1">
    <citation type="submission" date="2022-04" db="EMBL/GenBank/DDBJ databases">
        <title>Roseomonas acroporae sp. nov., isolated from coral Acropora digitifera.</title>
        <authorList>
            <person name="Sun H."/>
        </authorList>
    </citation>
    <scope>NUCLEOTIDE SEQUENCE</scope>
    <source>
        <strain evidence="3">NAR14</strain>
    </source>
</reference>
<dbReference type="Proteomes" id="UP001139516">
    <property type="component" value="Unassembled WGS sequence"/>
</dbReference>
<dbReference type="CDD" id="cd13578">
    <property type="entry name" value="PBP2_Bug27"/>
    <property type="match status" value="1"/>
</dbReference>
<comment type="similarity">
    <text evidence="1">Belongs to the UPF0065 (bug) family.</text>
</comment>
<sequence length="331" mass="34352">MIRTRRHLLLGAGALLAAGRFPWCFPGDALAAEAPWPDRPIRLVVPFAAGTTTDILGRILAEALAREAGQPVVVDNRAGAGGNVGAQSVARAPADGYTLLLGTNGTHGINASLFADPGFDPVRDFTPIAPFVTTPTVLAVPPALGVADLAALVALGRRRPLTFASAGNGTTGHLSQALLNMRTGIGTEHVPYRAAGQALTDLVAGRVDGMFYHPLGFKPHLDAGKLKALAVTSARRATILPDVPTMGESGIDDFVVEGRFHLYGPAGLPEVVVTRLNRATNALLADPAALANLRAQGVEPAGGTPAQLAALTRAEIEKWRPIIAAANIRPD</sequence>
<comment type="caution">
    <text evidence="3">The sequence shown here is derived from an EMBL/GenBank/DDBJ whole genome shotgun (WGS) entry which is preliminary data.</text>
</comment>
<evidence type="ECO:0000313" key="3">
    <source>
        <dbReference type="EMBL" id="MCK8785667.1"/>
    </source>
</evidence>
<dbReference type="InterPro" id="IPR005064">
    <property type="entry name" value="BUG"/>
</dbReference>
<dbReference type="InterPro" id="IPR042100">
    <property type="entry name" value="Bug_dom1"/>
</dbReference>
<keyword evidence="2" id="KW-0732">Signal</keyword>
<proteinExistence type="inferred from homology"/>
<dbReference type="EMBL" id="JALPRX010000064">
    <property type="protein sequence ID" value="MCK8785667.1"/>
    <property type="molecule type" value="Genomic_DNA"/>
</dbReference>
<dbReference type="Gene3D" id="3.40.190.150">
    <property type="entry name" value="Bordetella uptake gene, domain 1"/>
    <property type="match status" value="1"/>
</dbReference>
<name>A0A9X2BUN1_9PROT</name>
<dbReference type="RefSeq" id="WP_248667787.1">
    <property type="nucleotide sequence ID" value="NZ_JALPRX010000064.1"/>
</dbReference>
<evidence type="ECO:0000256" key="2">
    <source>
        <dbReference type="SAM" id="SignalP"/>
    </source>
</evidence>
<dbReference type="InterPro" id="IPR006311">
    <property type="entry name" value="TAT_signal"/>
</dbReference>
<feature type="chain" id="PRO_5040872607" evidence="2">
    <location>
        <begin position="32"/>
        <end position="331"/>
    </location>
</feature>
<dbReference type="PANTHER" id="PTHR42928">
    <property type="entry name" value="TRICARBOXYLATE-BINDING PROTEIN"/>
    <property type="match status" value="1"/>
</dbReference>
<evidence type="ECO:0000256" key="1">
    <source>
        <dbReference type="ARBA" id="ARBA00006987"/>
    </source>
</evidence>
<keyword evidence="4" id="KW-1185">Reference proteome</keyword>
<dbReference type="PIRSF" id="PIRSF017082">
    <property type="entry name" value="YflP"/>
    <property type="match status" value="1"/>
</dbReference>
<dbReference type="SUPFAM" id="SSF53850">
    <property type="entry name" value="Periplasmic binding protein-like II"/>
    <property type="match status" value="1"/>
</dbReference>
<accession>A0A9X2BUN1</accession>
<feature type="signal peptide" evidence="2">
    <location>
        <begin position="1"/>
        <end position="31"/>
    </location>
</feature>
<dbReference type="Pfam" id="PF03401">
    <property type="entry name" value="TctC"/>
    <property type="match status" value="1"/>
</dbReference>
<dbReference type="Gene3D" id="3.40.190.10">
    <property type="entry name" value="Periplasmic binding protein-like II"/>
    <property type="match status" value="1"/>
</dbReference>
<gene>
    <name evidence="3" type="ORF">M0638_14875</name>
</gene>
<organism evidence="3 4">
    <name type="scientific">Roseomonas acroporae</name>
    <dbReference type="NCBI Taxonomy" id="2937791"/>
    <lineage>
        <taxon>Bacteria</taxon>
        <taxon>Pseudomonadati</taxon>
        <taxon>Pseudomonadota</taxon>
        <taxon>Alphaproteobacteria</taxon>
        <taxon>Acetobacterales</taxon>
        <taxon>Roseomonadaceae</taxon>
        <taxon>Roseomonas</taxon>
    </lineage>
</organism>
<protein>
    <submittedName>
        <fullName evidence="3">Tripartite tricarboxylate transporter substrate binding protein</fullName>
    </submittedName>
</protein>
<dbReference type="AlphaFoldDB" id="A0A9X2BUN1"/>
<evidence type="ECO:0000313" key="4">
    <source>
        <dbReference type="Proteomes" id="UP001139516"/>
    </source>
</evidence>
<dbReference type="PANTHER" id="PTHR42928:SF5">
    <property type="entry name" value="BLR1237 PROTEIN"/>
    <property type="match status" value="1"/>
</dbReference>